<evidence type="ECO:0000259" key="15">
    <source>
        <dbReference type="PROSITE" id="PS50103"/>
    </source>
</evidence>
<evidence type="ECO:0000256" key="14">
    <source>
        <dbReference type="SAM" id="MobiDB-lite"/>
    </source>
</evidence>
<evidence type="ECO:0000256" key="7">
    <source>
        <dbReference type="ARBA" id="ARBA00022833"/>
    </source>
</evidence>
<evidence type="ECO:0000256" key="10">
    <source>
        <dbReference type="ARBA" id="ARBA00023163"/>
    </source>
</evidence>
<comment type="caution">
    <text evidence="17">The sequence shown here is derived from an EMBL/GenBank/DDBJ whole genome shotgun (WGS) entry which is preliminary data.</text>
</comment>
<accession>A0ABP1S4R8</accession>
<dbReference type="Proteomes" id="UP001642540">
    <property type="component" value="Unassembled WGS sequence"/>
</dbReference>
<evidence type="ECO:0000256" key="3">
    <source>
        <dbReference type="ARBA" id="ARBA00022414"/>
    </source>
</evidence>
<evidence type="ECO:0000256" key="13">
    <source>
        <dbReference type="SAM" id="Coils"/>
    </source>
</evidence>
<feature type="compositionally biased region" description="Polar residues" evidence="14">
    <location>
        <begin position="101"/>
        <end position="127"/>
    </location>
</feature>
<evidence type="ECO:0000256" key="6">
    <source>
        <dbReference type="ARBA" id="ARBA00022771"/>
    </source>
</evidence>
<keyword evidence="8" id="KW-0805">Transcription regulation</keyword>
<evidence type="ECO:0000256" key="2">
    <source>
        <dbReference type="ARBA" id="ARBA00004123"/>
    </source>
</evidence>
<keyword evidence="4" id="KW-0678">Repressor</keyword>
<evidence type="ECO:0000313" key="18">
    <source>
        <dbReference type="Proteomes" id="UP001642540"/>
    </source>
</evidence>
<evidence type="ECO:0000256" key="5">
    <source>
        <dbReference type="ARBA" id="ARBA00022723"/>
    </source>
</evidence>
<evidence type="ECO:0000256" key="1">
    <source>
        <dbReference type="ARBA" id="ARBA00004062"/>
    </source>
</evidence>
<protein>
    <recommendedName>
        <fullName evidence="3">Zinc finger CCCH-type with G patch domain-containing protein</fullName>
    </recommendedName>
</protein>
<comment type="function">
    <text evidence="1">Transcription repressor.</text>
</comment>
<feature type="domain" description="G-patch" evidence="16">
    <location>
        <begin position="345"/>
        <end position="391"/>
    </location>
</feature>
<keyword evidence="13" id="KW-0175">Coiled coil</keyword>
<dbReference type="CDD" id="cd20384">
    <property type="entry name" value="Tudor_ZGPAT"/>
    <property type="match status" value="1"/>
</dbReference>
<evidence type="ECO:0000313" key="17">
    <source>
        <dbReference type="EMBL" id="CAL8143630.1"/>
    </source>
</evidence>
<feature type="compositionally biased region" description="Low complexity" evidence="14">
    <location>
        <begin position="54"/>
        <end position="65"/>
    </location>
</feature>
<evidence type="ECO:0000256" key="12">
    <source>
        <dbReference type="PROSITE-ProRule" id="PRU00723"/>
    </source>
</evidence>
<gene>
    <name evidence="17" type="ORF">ODALV1_LOCUS29760</name>
</gene>
<dbReference type="PROSITE" id="PS50174">
    <property type="entry name" value="G_PATCH"/>
    <property type="match status" value="1"/>
</dbReference>
<keyword evidence="11" id="KW-0539">Nucleus</keyword>
<dbReference type="InterPro" id="IPR000571">
    <property type="entry name" value="Znf_CCCH"/>
</dbReference>
<dbReference type="Gene3D" id="2.30.30.140">
    <property type="match status" value="1"/>
</dbReference>
<reference evidence="17 18" key="1">
    <citation type="submission" date="2024-08" db="EMBL/GenBank/DDBJ databases">
        <authorList>
            <person name="Cucini C."/>
            <person name="Frati F."/>
        </authorList>
    </citation>
    <scope>NUCLEOTIDE SEQUENCE [LARGE SCALE GENOMIC DNA]</scope>
</reference>
<feature type="region of interest" description="Disordered" evidence="14">
    <location>
        <begin position="291"/>
        <end position="318"/>
    </location>
</feature>
<dbReference type="PANTHER" id="PTHR46297:SF1">
    <property type="entry name" value="ZINC FINGER CCCH-TYPE WITH G PATCH DOMAIN-CONTAINING PROTEIN"/>
    <property type="match status" value="1"/>
</dbReference>
<proteinExistence type="predicted"/>
<keyword evidence="5 12" id="KW-0479">Metal-binding</keyword>
<comment type="subcellular location">
    <subcellularLocation>
        <location evidence="2">Nucleus</location>
    </subcellularLocation>
</comment>
<dbReference type="InterPro" id="IPR000467">
    <property type="entry name" value="G_patch_dom"/>
</dbReference>
<feature type="compositionally biased region" description="Acidic residues" evidence="14">
    <location>
        <begin position="292"/>
        <end position="318"/>
    </location>
</feature>
<feature type="region of interest" description="Disordered" evidence="14">
    <location>
        <begin position="50"/>
        <end position="71"/>
    </location>
</feature>
<feature type="zinc finger region" description="C3H1-type" evidence="12">
    <location>
        <begin position="194"/>
        <end position="221"/>
    </location>
</feature>
<dbReference type="EMBL" id="CAXLJM020000160">
    <property type="protein sequence ID" value="CAL8143630.1"/>
    <property type="molecule type" value="Genomic_DNA"/>
</dbReference>
<keyword evidence="9" id="KW-0238">DNA-binding</keyword>
<evidence type="ECO:0000256" key="4">
    <source>
        <dbReference type="ARBA" id="ARBA00022491"/>
    </source>
</evidence>
<keyword evidence="7 12" id="KW-0862">Zinc</keyword>
<keyword evidence="18" id="KW-1185">Reference proteome</keyword>
<dbReference type="Pfam" id="PF01585">
    <property type="entry name" value="G-patch"/>
    <property type="match status" value="1"/>
</dbReference>
<dbReference type="PANTHER" id="PTHR46297">
    <property type="entry name" value="ZINC FINGER CCCH-TYPE WITH G PATCH DOMAIN-CONTAINING PROTEIN"/>
    <property type="match status" value="1"/>
</dbReference>
<dbReference type="Gene3D" id="2.30.30.1190">
    <property type="match status" value="1"/>
</dbReference>
<dbReference type="SUPFAM" id="SSF63748">
    <property type="entry name" value="Tudor/PWWP/MBT"/>
    <property type="match status" value="1"/>
</dbReference>
<sequence>MDEIALQLAQMKSAYELASEDDKPGIQMIIEQLQELVAAYSSTPNSDLNGGGLLANSSGGNSKAASVDDDEDDEYRLFQAEIAGLSSETTNLVKDGDQDESSNSNNDYGTDSQGAEEASTSTSEDVNTSIVDELEALVGMKCMAPHQERWGQIGYYGAMVSSVLSMEKGDENEDEPSDLSAIMVRVIFLQPVVKSQLLCPFYKEDKCKFSDQDCNFSHGEVVPLSQLREYNEPDYSSIVPGSRVYAKYHDDLWYKATVQKITDEGECEVSYDVGNEGLTLPLHETFPLNSIEGDDAASDLDSSEDDVQNPELSSDSELEIPKTLLGDGLLDMRGDSALGEWEKYTKGFGSKLMVKMGYVMGTGLGKNREGRVEPVDAIVLPPGKSLDACMELKEKAQDGNLFSAEKRRVKQQRKAEKQRAKIAAQKPKKEASVFEFLNSKLSIRKTHTAPRKDDGDLRKQSSTHLNKRLFGLNENMKQVLKDIARTKQSMKRHKDRDKGTYNVMEKKLEVLESKRRELNSMQNSVTHEQKLRSDKRKLVLF</sequence>
<organism evidence="17 18">
    <name type="scientific">Orchesella dallaii</name>
    <dbReference type="NCBI Taxonomy" id="48710"/>
    <lineage>
        <taxon>Eukaryota</taxon>
        <taxon>Metazoa</taxon>
        <taxon>Ecdysozoa</taxon>
        <taxon>Arthropoda</taxon>
        <taxon>Hexapoda</taxon>
        <taxon>Collembola</taxon>
        <taxon>Entomobryomorpha</taxon>
        <taxon>Entomobryoidea</taxon>
        <taxon>Orchesellidae</taxon>
        <taxon>Orchesellinae</taxon>
        <taxon>Orchesella</taxon>
    </lineage>
</organism>
<evidence type="ECO:0000256" key="8">
    <source>
        <dbReference type="ARBA" id="ARBA00023015"/>
    </source>
</evidence>
<keyword evidence="10" id="KW-0804">Transcription</keyword>
<keyword evidence="6 12" id="KW-0863">Zinc-finger</keyword>
<dbReference type="SMART" id="SM00443">
    <property type="entry name" value="G_patch"/>
    <property type="match status" value="1"/>
</dbReference>
<feature type="domain" description="C3H1-type" evidence="15">
    <location>
        <begin position="194"/>
        <end position="221"/>
    </location>
</feature>
<evidence type="ECO:0000256" key="11">
    <source>
        <dbReference type="ARBA" id="ARBA00023242"/>
    </source>
</evidence>
<evidence type="ECO:0000259" key="16">
    <source>
        <dbReference type="PROSITE" id="PS50174"/>
    </source>
</evidence>
<feature type="region of interest" description="Disordered" evidence="14">
    <location>
        <begin position="88"/>
        <end position="127"/>
    </location>
</feature>
<evidence type="ECO:0000256" key="9">
    <source>
        <dbReference type="ARBA" id="ARBA00023125"/>
    </source>
</evidence>
<dbReference type="PROSITE" id="PS50103">
    <property type="entry name" value="ZF_C3H1"/>
    <property type="match status" value="1"/>
</dbReference>
<feature type="coiled-coil region" evidence="13">
    <location>
        <begin position="476"/>
        <end position="524"/>
    </location>
</feature>
<name>A0ABP1S4R8_9HEXA</name>